<dbReference type="AlphaFoldDB" id="A0A3R6CC74"/>
<dbReference type="RefSeq" id="WP_118198677.1">
    <property type="nucleotide sequence ID" value="NZ_QSKW01000001.1"/>
</dbReference>
<sequence>MTMNINEKKALYAFGCPNHQATIQRLRLLTALTPDPRTKKFFLNLIVKLSDDDMESRYTDFYYDVRIEMESTFFKGRKYEP</sequence>
<gene>
    <name evidence="1" type="ORF">DW707_01045</name>
</gene>
<name>A0A3R6CC74_9FIRM</name>
<accession>A0A3R6CC74</accession>
<protein>
    <submittedName>
        <fullName evidence="1">Ferredoxin</fullName>
    </submittedName>
</protein>
<evidence type="ECO:0000313" key="2">
    <source>
        <dbReference type="Proteomes" id="UP000286271"/>
    </source>
</evidence>
<dbReference type="Proteomes" id="UP000286271">
    <property type="component" value="Unassembled WGS sequence"/>
</dbReference>
<proteinExistence type="predicted"/>
<reference evidence="1 2" key="1">
    <citation type="submission" date="2018-08" db="EMBL/GenBank/DDBJ databases">
        <title>A genome reference for cultivated species of the human gut microbiota.</title>
        <authorList>
            <person name="Zou Y."/>
            <person name="Xue W."/>
            <person name="Luo G."/>
        </authorList>
    </citation>
    <scope>NUCLEOTIDE SEQUENCE [LARGE SCALE GENOMIC DNA]</scope>
    <source>
        <strain evidence="1 2">AM27-11</strain>
    </source>
</reference>
<organism evidence="1 2">
    <name type="scientific">Roseburia inulinivorans</name>
    <dbReference type="NCBI Taxonomy" id="360807"/>
    <lineage>
        <taxon>Bacteria</taxon>
        <taxon>Bacillati</taxon>
        <taxon>Bacillota</taxon>
        <taxon>Clostridia</taxon>
        <taxon>Lachnospirales</taxon>
        <taxon>Lachnospiraceae</taxon>
        <taxon>Roseburia</taxon>
    </lineage>
</organism>
<dbReference type="EMBL" id="QSKW01000001">
    <property type="protein sequence ID" value="RHF00491.1"/>
    <property type="molecule type" value="Genomic_DNA"/>
</dbReference>
<evidence type="ECO:0000313" key="1">
    <source>
        <dbReference type="EMBL" id="RHF00491.1"/>
    </source>
</evidence>
<comment type="caution">
    <text evidence="1">The sequence shown here is derived from an EMBL/GenBank/DDBJ whole genome shotgun (WGS) entry which is preliminary data.</text>
</comment>